<dbReference type="Proteomes" id="UP000063699">
    <property type="component" value="Chromosome"/>
</dbReference>
<dbReference type="AlphaFoldDB" id="A0A0N9HVL7"/>
<organism evidence="2 3">
    <name type="scientific">Kibdelosporangium phytohabitans</name>
    <dbReference type="NCBI Taxonomy" id="860235"/>
    <lineage>
        <taxon>Bacteria</taxon>
        <taxon>Bacillati</taxon>
        <taxon>Actinomycetota</taxon>
        <taxon>Actinomycetes</taxon>
        <taxon>Pseudonocardiales</taxon>
        <taxon>Pseudonocardiaceae</taxon>
        <taxon>Kibdelosporangium</taxon>
    </lineage>
</organism>
<feature type="region of interest" description="Disordered" evidence="1">
    <location>
        <begin position="217"/>
        <end position="240"/>
    </location>
</feature>
<gene>
    <name evidence="2" type="ORF">AOZ06_04020</name>
</gene>
<proteinExistence type="predicted"/>
<dbReference type="KEGG" id="kphy:AOZ06_04020"/>
<dbReference type="STRING" id="860235.AOZ06_04020"/>
<accession>A0A0N9HVL7</accession>
<dbReference type="EMBL" id="CP012752">
    <property type="protein sequence ID" value="ALG06203.1"/>
    <property type="molecule type" value="Genomic_DNA"/>
</dbReference>
<evidence type="ECO:0000313" key="3">
    <source>
        <dbReference type="Proteomes" id="UP000063699"/>
    </source>
</evidence>
<name>A0A0N9HVL7_9PSEU</name>
<sequence>MLTFQEEQGVDDVGKCAHGLFLLQPTSTKGTTPVKPLRAPLVLQPLTVTPRAAAETDYVLELVGVPEVNPVLLYALNRQHGIDLDVEELTDELNAMIEENDDRSTHAGLVYAALSDVVAGHGRAAEFEERQFASTRHVEDTLVLFEKDVFGDKLEDYCFATGDRRWRSAHPRPLNWWQQRKARKQATELRKAGKCSRRTLHAELSATLVQRNRWQEMAAGGAHRRKSSVSPRLSRRSPRPATNWPLWRWERS</sequence>
<protein>
    <submittedName>
        <fullName evidence="2">Uncharacterized protein</fullName>
    </submittedName>
</protein>
<dbReference type="RefSeq" id="WP_054288179.1">
    <property type="nucleotide sequence ID" value="NZ_CP012752.1"/>
</dbReference>
<keyword evidence="3" id="KW-1185">Reference proteome</keyword>
<reference evidence="2" key="1">
    <citation type="submission" date="2015-07" db="EMBL/GenBank/DDBJ databases">
        <title>Genome sequencing of Kibdelosporangium phytohabitans.</title>
        <authorList>
            <person name="Qin S."/>
            <person name="Xing K."/>
        </authorList>
    </citation>
    <scope>NUCLEOTIDE SEQUENCE [LARGE SCALE GENOMIC DNA]</scope>
    <source>
        <strain evidence="2">KLBMP1111</strain>
    </source>
</reference>
<dbReference type="OrthoDB" id="3197455at2"/>
<evidence type="ECO:0000256" key="1">
    <source>
        <dbReference type="SAM" id="MobiDB-lite"/>
    </source>
</evidence>
<feature type="compositionally biased region" description="Basic residues" evidence="1">
    <location>
        <begin position="222"/>
        <end position="238"/>
    </location>
</feature>
<evidence type="ECO:0000313" key="2">
    <source>
        <dbReference type="EMBL" id="ALG06203.1"/>
    </source>
</evidence>